<keyword evidence="5 6" id="KW-0472">Membrane</keyword>
<keyword evidence="8" id="KW-1185">Reference proteome</keyword>
<evidence type="ECO:0000256" key="2">
    <source>
        <dbReference type="ARBA" id="ARBA00022475"/>
    </source>
</evidence>
<comment type="caution">
    <text evidence="7">The sequence shown here is derived from an EMBL/GenBank/DDBJ whole genome shotgun (WGS) entry which is preliminary data.</text>
</comment>
<accession>A0A4R4YVB6</accession>
<evidence type="ECO:0000256" key="4">
    <source>
        <dbReference type="ARBA" id="ARBA00022989"/>
    </source>
</evidence>
<keyword evidence="4 6" id="KW-1133">Transmembrane helix</keyword>
<organism evidence="7 8">
    <name type="scientific">Nonomuraea terrae</name>
    <dbReference type="NCBI Taxonomy" id="2530383"/>
    <lineage>
        <taxon>Bacteria</taxon>
        <taxon>Bacillati</taxon>
        <taxon>Actinomycetota</taxon>
        <taxon>Actinomycetes</taxon>
        <taxon>Streptosporangiales</taxon>
        <taxon>Streptosporangiaceae</taxon>
        <taxon>Nonomuraea</taxon>
    </lineage>
</organism>
<dbReference type="OrthoDB" id="9808136at2"/>
<evidence type="ECO:0000256" key="3">
    <source>
        <dbReference type="ARBA" id="ARBA00022692"/>
    </source>
</evidence>
<feature type="transmembrane region" description="Helical" evidence="6">
    <location>
        <begin position="79"/>
        <end position="99"/>
    </location>
</feature>
<dbReference type="InterPro" id="IPR001851">
    <property type="entry name" value="ABC_transp_permease"/>
</dbReference>
<sequence>MLVVAVIVNSALQPNFWSGYALTSNFATFVPLVAIAVGQTIVVLSGGIDLSLGAQVTLASVVAVRVVDGQLDRLPQAVAAALGVGLVCGALNGLVVALVRLQPIVATFATSFVFSGLALVVLPTPGGSVPLEVTTAYRAAVLGLPVALLAILGLALLWWALRRHRVLRHVYAVGGDPEAAYASLVPVARTRVSAYVLGGLFAALAALAVLANTGSGDPFVGNELTLASVAAVVIGGTSLAGGRGGAGGSMLGAIVLALVTNIVFFADVPTTYRQLVNGAVIILALALAGIPALQKRRPAA</sequence>
<dbReference type="Pfam" id="PF02653">
    <property type="entry name" value="BPD_transp_2"/>
    <property type="match status" value="1"/>
</dbReference>
<evidence type="ECO:0000313" key="7">
    <source>
        <dbReference type="EMBL" id="TDD48269.1"/>
    </source>
</evidence>
<keyword evidence="3 6" id="KW-0812">Transmembrane</keyword>
<evidence type="ECO:0000256" key="5">
    <source>
        <dbReference type="ARBA" id="ARBA00023136"/>
    </source>
</evidence>
<evidence type="ECO:0000313" key="8">
    <source>
        <dbReference type="Proteomes" id="UP000295302"/>
    </source>
</evidence>
<evidence type="ECO:0000256" key="6">
    <source>
        <dbReference type="SAM" id="Phobius"/>
    </source>
</evidence>
<dbReference type="GO" id="GO:0005886">
    <property type="term" value="C:plasma membrane"/>
    <property type="evidence" value="ECO:0007669"/>
    <property type="project" value="UniProtKB-SubCell"/>
</dbReference>
<feature type="transmembrane region" description="Helical" evidence="6">
    <location>
        <begin position="104"/>
        <end position="124"/>
    </location>
</feature>
<feature type="transmembrane region" description="Helical" evidence="6">
    <location>
        <begin position="248"/>
        <end position="266"/>
    </location>
</feature>
<dbReference type="GO" id="GO:0022857">
    <property type="term" value="F:transmembrane transporter activity"/>
    <property type="evidence" value="ECO:0007669"/>
    <property type="project" value="InterPro"/>
</dbReference>
<dbReference type="Proteomes" id="UP000295302">
    <property type="component" value="Unassembled WGS sequence"/>
</dbReference>
<comment type="subcellular location">
    <subcellularLocation>
        <location evidence="1">Cell membrane</location>
        <topology evidence="1">Multi-pass membrane protein</topology>
    </subcellularLocation>
</comment>
<feature type="transmembrane region" description="Helical" evidence="6">
    <location>
        <begin position="224"/>
        <end position="241"/>
    </location>
</feature>
<proteinExistence type="predicted"/>
<feature type="transmembrane region" description="Helical" evidence="6">
    <location>
        <begin position="192"/>
        <end position="212"/>
    </location>
</feature>
<gene>
    <name evidence="7" type="ORF">E1286_15770</name>
</gene>
<dbReference type="AlphaFoldDB" id="A0A4R4YVB6"/>
<dbReference type="PANTHER" id="PTHR32196">
    <property type="entry name" value="ABC TRANSPORTER PERMEASE PROTEIN YPHD-RELATED-RELATED"/>
    <property type="match status" value="1"/>
</dbReference>
<reference evidence="7 8" key="1">
    <citation type="submission" date="2019-03" db="EMBL/GenBank/DDBJ databases">
        <title>Draft genome sequences of novel Actinobacteria.</title>
        <authorList>
            <person name="Sahin N."/>
            <person name="Ay H."/>
            <person name="Saygin H."/>
        </authorList>
    </citation>
    <scope>NUCLEOTIDE SEQUENCE [LARGE SCALE GENOMIC DNA]</scope>
    <source>
        <strain evidence="7 8">CH32</strain>
    </source>
</reference>
<feature type="transmembrane region" description="Helical" evidence="6">
    <location>
        <begin position="136"/>
        <end position="161"/>
    </location>
</feature>
<protein>
    <submittedName>
        <fullName evidence="7">ABC transporter permease</fullName>
    </submittedName>
</protein>
<dbReference type="CDD" id="cd06579">
    <property type="entry name" value="TM_PBP1_transp_AraH_like"/>
    <property type="match status" value="1"/>
</dbReference>
<name>A0A4R4YVB6_9ACTN</name>
<keyword evidence="2" id="KW-1003">Cell membrane</keyword>
<feature type="transmembrane region" description="Helical" evidence="6">
    <location>
        <begin position="20"/>
        <end position="43"/>
    </location>
</feature>
<dbReference type="EMBL" id="SMKQ01000039">
    <property type="protein sequence ID" value="TDD48269.1"/>
    <property type="molecule type" value="Genomic_DNA"/>
</dbReference>
<feature type="transmembrane region" description="Helical" evidence="6">
    <location>
        <begin position="272"/>
        <end position="293"/>
    </location>
</feature>
<evidence type="ECO:0000256" key="1">
    <source>
        <dbReference type="ARBA" id="ARBA00004651"/>
    </source>
</evidence>